<dbReference type="GO" id="GO:0006412">
    <property type="term" value="P:translation"/>
    <property type="evidence" value="ECO:0007669"/>
    <property type="project" value="InterPro"/>
</dbReference>
<dbReference type="InterPro" id="IPR020574">
    <property type="entry name" value="Ribosomal_uS9_CS"/>
</dbReference>
<dbReference type="STRING" id="181874.A0A409Y8Z3"/>
<keyword evidence="3 4" id="KW-0687">Ribonucleoprotein</keyword>
<keyword evidence="7" id="KW-1185">Reference proteome</keyword>
<protein>
    <recommendedName>
        <fullName evidence="8">Ribosomal protein S5 domain 2-like protein</fullName>
    </recommendedName>
</protein>
<evidence type="ECO:0000256" key="1">
    <source>
        <dbReference type="ARBA" id="ARBA00005251"/>
    </source>
</evidence>
<dbReference type="Gene3D" id="3.30.230.10">
    <property type="match status" value="1"/>
</dbReference>
<dbReference type="Proteomes" id="UP000284842">
    <property type="component" value="Unassembled WGS sequence"/>
</dbReference>
<dbReference type="AlphaFoldDB" id="A0A409Y8Z3"/>
<gene>
    <name evidence="6" type="ORF">CVT24_005256</name>
</gene>
<dbReference type="Pfam" id="PF00380">
    <property type="entry name" value="Ribosomal_S9"/>
    <property type="match status" value="1"/>
</dbReference>
<dbReference type="PROSITE" id="PS00360">
    <property type="entry name" value="RIBOSOMAL_S9"/>
    <property type="match status" value="1"/>
</dbReference>
<dbReference type="EMBL" id="NHTK01001357">
    <property type="protein sequence ID" value="PPQ99449.1"/>
    <property type="molecule type" value="Genomic_DNA"/>
</dbReference>
<dbReference type="GO" id="GO:0003723">
    <property type="term" value="F:RNA binding"/>
    <property type="evidence" value="ECO:0007669"/>
    <property type="project" value="TreeGrafter"/>
</dbReference>
<comment type="caution">
    <text evidence="6">The sequence shown here is derived from an EMBL/GenBank/DDBJ whole genome shotgun (WGS) entry which is preliminary data.</text>
</comment>
<name>A0A409Y8Z3_9AGAR</name>
<dbReference type="InParanoid" id="A0A409Y8Z3"/>
<evidence type="ECO:0008006" key="8">
    <source>
        <dbReference type="Google" id="ProtNLM"/>
    </source>
</evidence>
<dbReference type="InterPro" id="IPR020568">
    <property type="entry name" value="Ribosomal_Su5_D2-typ_SF"/>
</dbReference>
<accession>A0A409Y8Z3</accession>
<dbReference type="SUPFAM" id="SSF54211">
    <property type="entry name" value="Ribosomal protein S5 domain 2-like"/>
    <property type="match status" value="1"/>
</dbReference>
<sequence length="340" mass="38639">MNLFRAQGIHGLTRFQLAKTPICSRTFTSTSWQRQVQQEQQPSNDRPSWQPHSKPIPESPSFYTTRAAYNDQVIHLERAVSSSEQFLRSHHLLPLPEFAKASLPILPAVWKEQAEMANEFRMKMTTTRYRRVTKLLNQLNDFQRIANTGGLPQLGQKLADILAMYESSKKDAFLSRGKRKPVVLDEYGRSYTLGKRKTSSARVWMIPVQKQSVSTPSPETLLGLGEEQTARPVTTSTILVNNLPLNEFFRLPADRERITRPLKVAGVLGKYNVFSIVRGGGLSGQSGALAHGIAKAVVAHEPELETMFRRSKLTRRDPRMVERKKTGLAKARKRYTWVKR</sequence>
<dbReference type="PANTHER" id="PTHR21569">
    <property type="entry name" value="RIBOSOMAL PROTEIN S9"/>
    <property type="match status" value="1"/>
</dbReference>
<comment type="similarity">
    <text evidence="1 4">Belongs to the universal ribosomal protein uS9 family.</text>
</comment>
<evidence type="ECO:0000256" key="2">
    <source>
        <dbReference type="ARBA" id="ARBA00022980"/>
    </source>
</evidence>
<proteinExistence type="inferred from homology"/>
<keyword evidence="2 4" id="KW-0689">Ribosomal protein</keyword>
<dbReference type="GO" id="GO:0005763">
    <property type="term" value="C:mitochondrial small ribosomal subunit"/>
    <property type="evidence" value="ECO:0007669"/>
    <property type="project" value="TreeGrafter"/>
</dbReference>
<dbReference type="PANTHER" id="PTHR21569:SF1">
    <property type="entry name" value="SMALL RIBOSOMAL SUBUNIT PROTEIN US9M"/>
    <property type="match status" value="1"/>
</dbReference>
<feature type="compositionally biased region" description="Polar residues" evidence="5">
    <location>
        <begin position="30"/>
        <end position="51"/>
    </location>
</feature>
<dbReference type="GO" id="GO:0003735">
    <property type="term" value="F:structural constituent of ribosome"/>
    <property type="evidence" value="ECO:0007669"/>
    <property type="project" value="InterPro"/>
</dbReference>
<evidence type="ECO:0000256" key="3">
    <source>
        <dbReference type="ARBA" id="ARBA00023274"/>
    </source>
</evidence>
<reference evidence="6 7" key="1">
    <citation type="journal article" date="2018" name="Evol. Lett.">
        <title>Horizontal gene cluster transfer increased hallucinogenic mushroom diversity.</title>
        <authorList>
            <person name="Reynolds H.T."/>
            <person name="Vijayakumar V."/>
            <person name="Gluck-Thaler E."/>
            <person name="Korotkin H.B."/>
            <person name="Matheny P.B."/>
            <person name="Slot J.C."/>
        </authorList>
    </citation>
    <scope>NUCLEOTIDE SEQUENCE [LARGE SCALE GENOMIC DNA]</scope>
    <source>
        <strain evidence="6 7">2629</strain>
    </source>
</reference>
<dbReference type="OrthoDB" id="10254627at2759"/>
<evidence type="ECO:0000256" key="4">
    <source>
        <dbReference type="RuleBase" id="RU003815"/>
    </source>
</evidence>
<dbReference type="FunCoup" id="A0A409Y8Z3">
    <property type="interactions" value="147"/>
</dbReference>
<dbReference type="InterPro" id="IPR014721">
    <property type="entry name" value="Ribsml_uS5_D2-typ_fold_subgr"/>
</dbReference>
<organism evidence="6 7">
    <name type="scientific">Panaeolus cyanescens</name>
    <dbReference type="NCBI Taxonomy" id="181874"/>
    <lineage>
        <taxon>Eukaryota</taxon>
        <taxon>Fungi</taxon>
        <taxon>Dikarya</taxon>
        <taxon>Basidiomycota</taxon>
        <taxon>Agaricomycotina</taxon>
        <taxon>Agaricomycetes</taxon>
        <taxon>Agaricomycetidae</taxon>
        <taxon>Agaricales</taxon>
        <taxon>Agaricineae</taxon>
        <taxon>Galeropsidaceae</taxon>
        <taxon>Panaeolus</taxon>
    </lineage>
</organism>
<dbReference type="InterPro" id="IPR000754">
    <property type="entry name" value="Ribosomal_uS9"/>
</dbReference>
<evidence type="ECO:0000313" key="7">
    <source>
        <dbReference type="Proteomes" id="UP000284842"/>
    </source>
</evidence>
<feature type="region of interest" description="Disordered" evidence="5">
    <location>
        <begin position="30"/>
        <end position="61"/>
    </location>
</feature>
<evidence type="ECO:0000313" key="6">
    <source>
        <dbReference type="EMBL" id="PPQ99449.1"/>
    </source>
</evidence>
<evidence type="ECO:0000256" key="5">
    <source>
        <dbReference type="SAM" id="MobiDB-lite"/>
    </source>
</evidence>